<dbReference type="GO" id="GO:0046872">
    <property type="term" value="F:metal ion binding"/>
    <property type="evidence" value="ECO:0007669"/>
    <property type="project" value="UniProtKB-UniRule"/>
</dbReference>
<organism evidence="11 12">
    <name type="scientific">Harryflintia acetispora</name>
    <dbReference type="NCBI Taxonomy" id="1849041"/>
    <lineage>
        <taxon>Bacteria</taxon>
        <taxon>Bacillati</taxon>
        <taxon>Bacillota</taxon>
        <taxon>Clostridia</taxon>
        <taxon>Eubacteriales</taxon>
        <taxon>Oscillospiraceae</taxon>
        <taxon>Harryflintia</taxon>
    </lineage>
</organism>
<evidence type="ECO:0000256" key="2">
    <source>
        <dbReference type="ARBA" id="ARBA00017228"/>
    </source>
</evidence>
<reference evidence="11 12" key="1">
    <citation type="submission" date="2019-03" db="EMBL/GenBank/DDBJ databases">
        <title>Genomic Encyclopedia of Type Strains, Phase IV (KMG-IV): sequencing the most valuable type-strain genomes for metagenomic binning, comparative biology and taxonomic classification.</title>
        <authorList>
            <person name="Goeker M."/>
        </authorList>
    </citation>
    <scope>NUCLEOTIDE SEQUENCE [LARGE SCALE GENOMIC DNA]</scope>
    <source>
        <strain evidence="11 12">DSM 100433</strain>
    </source>
</reference>
<dbReference type="SUPFAM" id="SSF102114">
    <property type="entry name" value="Radical SAM enzymes"/>
    <property type="match status" value="1"/>
</dbReference>
<dbReference type="RefSeq" id="WP_117507670.1">
    <property type="nucleotide sequence ID" value="NZ_SLUK01000001.1"/>
</dbReference>
<evidence type="ECO:0000313" key="12">
    <source>
        <dbReference type="Proteomes" id="UP000294682"/>
    </source>
</evidence>
<dbReference type="Proteomes" id="UP000294682">
    <property type="component" value="Unassembled WGS sequence"/>
</dbReference>
<evidence type="ECO:0000256" key="5">
    <source>
        <dbReference type="ARBA" id="ARBA00022723"/>
    </source>
</evidence>
<dbReference type="GO" id="GO:0005737">
    <property type="term" value="C:cytoplasm"/>
    <property type="evidence" value="ECO:0007669"/>
    <property type="project" value="UniProtKB-SubCell"/>
</dbReference>
<dbReference type="InterPro" id="IPR058240">
    <property type="entry name" value="rSAM_sf"/>
</dbReference>
<dbReference type="Pfam" id="PF06969">
    <property type="entry name" value="HemN_C"/>
    <property type="match status" value="1"/>
</dbReference>
<comment type="function">
    <text evidence="9">Probably acts as a heme chaperone, transferring heme to an unknown acceptor. Binds one molecule of heme per monomer, possibly covalently. Binds 1 [4Fe-4S] cluster. The cluster is coordinated with 3 cysteines and an exchangeable S-adenosyl-L-methionine.</text>
</comment>
<evidence type="ECO:0000256" key="7">
    <source>
        <dbReference type="ARBA" id="ARBA00023014"/>
    </source>
</evidence>
<keyword evidence="9" id="KW-0004">4Fe-4S</keyword>
<dbReference type="CDD" id="cd01335">
    <property type="entry name" value="Radical_SAM"/>
    <property type="match status" value="1"/>
</dbReference>
<dbReference type="SFLD" id="SFLDG01082">
    <property type="entry name" value="B12-binding_domain_containing"/>
    <property type="match status" value="1"/>
</dbReference>
<dbReference type="NCBIfam" id="TIGR00539">
    <property type="entry name" value="hemN_rel"/>
    <property type="match status" value="1"/>
</dbReference>
<dbReference type="PANTHER" id="PTHR13932:SF5">
    <property type="entry name" value="RADICAL S-ADENOSYL METHIONINE DOMAIN-CONTAINING PROTEIN 1, MITOCHONDRIAL"/>
    <property type="match status" value="1"/>
</dbReference>
<keyword evidence="12" id="KW-1185">Reference proteome</keyword>
<dbReference type="SFLD" id="SFLDS00029">
    <property type="entry name" value="Radical_SAM"/>
    <property type="match status" value="1"/>
</dbReference>
<keyword evidence="8 9" id="KW-0143">Chaperone</keyword>
<dbReference type="OrthoDB" id="9808022at2"/>
<dbReference type="EMBL" id="SLUK01000001">
    <property type="protein sequence ID" value="TCL45206.1"/>
    <property type="molecule type" value="Genomic_DNA"/>
</dbReference>
<dbReference type="InterPro" id="IPR034505">
    <property type="entry name" value="Coproporphyrinogen-III_oxidase"/>
</dbReference>
<feature type="domain" description="Radical SAM core" evidence="10">
    <location>
        <begin position="1"/>
        <end position="233"/>
    </location>
</feature>
<dbReference type="Pfam" id="PF04055">
    <property type="entry name" value="Radical_SAM"/>
    <property type="match status" value="1"/>
</dbReference>
<dbReference type="AlphaFoldDB" id="A0A9X8ULD6"/>
<protein>
    <recommendedName>
        <fullName evidence="2 9">Heme chaperone HemW</fullName>
    </recommendedName>
</protein>
<keyword evidence="3 9" id="KW-0349">Heme</keyword>
<dbReference type="PANTHER" id="PTHR13932">
    <property type="entry name" value="COPROPORPHYRINIGEN III OXIDASE"/>
    <property type="match status" value="1"/>
</dbReference>
<accession>A0A9X8ULD6</accession>
<dbReference type="GO" id="GO:0051539">
    <property type="term" value="F:4 iron, 4 sulfur cluster binding"/>
    <property type="evidence" value="ECO:0007669"/>
    <property type="project" value="UniProtKB-UniRule"/>
</dbReference>
<dbReference type="GO" id="GO:0006779">
    <property type="term" value="P:porphyrin-containing compound biosynthetic process"/>
    <property type="evidence" value="ECO:0007669"/>
    <property type="project" value="InterPro"/>
</dbReference>
<evidence type="ECO:0000256" key="8">
    <source>
        <dbReference type="ARBA" id="ARBA00023186"/>
    </source>
</evidence>
<keyword evidence="9" id="KW-0963">Cytoplasm</keyword>
<dbReference type="GO" id="GO:0004109">
    <property type="term" value="F:coproporphyrinogen oxidase activity"/>
    <property type="evidence" value="ECO:0007669"/>
    <property type="project" value="InterPro"/>
</dbReference>
<dbReference type="SFLD" id="SFLDF00562">
    <property type="entry name" value="HemN-like__clustered_with_heat"/>
    <property type="match status" value="1"/>
</dbReference>
<keyword evidence="4 9" id="KW-0949">S-adenosyl-L-methionine</keyword>
<evidence type="ECO:0000256" key="3">
    <source>
        <dbReference type="ARBA" id="ARBA00022617"/>
    </source>
</evidence>
<dbReference type="InterPro" id="IPR010723">
    <property type="entry name" value="HemN_C"/>
</dbReference>
<evidence type="ECO:0000313" key="11">
    <source>
        <dbReference type="EMBL" id="TCL45206.1"/>
    </source>
</evidence>
<dbReference type="InterPro" id="IPR013785">
    <property type="entry name" value="Aldolase_TIM"/>
</dbReference>
<dbReference type="InterPro" id="IPR007197">
    <property type="entry name" value="rSAM"/>
</dbReference>
<keyword evidence="6 9" id="KW-0408">Iron</keyword>
<evidence type="ECO:0000256" key="6">
    <source>
        <dbReference type="ARBA" id="ARBA00023004"/>
    </source>
</evidence>
<sequence>MPKPEGLYIHVPFCRKKCGYCDFYSVPGTQEDYDRYTDQVCQMLLDCPFGSRVFDTVYFGGGTPSLLGARNIDRILQAAASRHTLTGREITLEANPNTVDGAFFGDIHRSGVNRVSMGLQAAQPLLLHTLGRSHTPGDVTRAVELARGAGIENISLDVMLSLPGQTLEDILQTLQFCIELEVPHISAYLLKIEEGTPFDCQDVRGLCPDEDLQSEHYYRMVCFLEHHGLLQYEISNFSRPGFESQHNLGYWKLVPYLGLGPAAHSFLDGKRFHFERDLPAFLAAKDPWSLRQDDGPGGDFTEFAMLRLRLREGLNLDEAQAYYGVDKEQFLFRAQRFIPLGLVQQSGSSLRLTPRGFLLSNPLIARLLGD</sequence>
<comment type="similarity">
    <text evidence="1">Belongs to the anaerobic coproporphyrinogen-III oxidase family. HemW subfamily.</text>
</comment>
<keyword evidence="5 9" id="KW-0479">Metal-binding</keyword>
<dbReference type="InterPro" id="IPR006638">
    <property type="entry name" value="Elp3/MiaA/NifB-like_rSAM"/>
</dbReference>
<dbReference type="SMART" id="SM00729">
    <property type="entry name" value="Elp3"/>
    <property type="match status" value="1"/>
</dbReference>
<gene>
    <name evidence="11" type="ORF">EDD78_101187</name>
</gene>
<comment type="caution">
    <text evidence="11">The sequence shown here is derived from an EMBL/GenBank/DDBJ whole genome shotgun (WGS) entry which is preliminary data.</text>
</comment>
<evidence type="ECO:0000256" key="9">
    <source>
        <dbReference type="RuleBase" id="RU364116"/>
    </source>
</evidence>
<comment type="subcellular location">
    <subcellularLocation>
        <location evidence="9">Cytoplasm</location>
    </subcellularLocation>
</comment>
<evidence type="ECO:0000259" key="10">
    <source>
        <dbReference type="PROSITE" id="PS51918"/>
    </source>
</evidence>
<proteinExistence type="inferred from homology"/>
<dbReference type="PROSITE" id="PS51918">
    <property type="entry name" value="RADICAL_SAM"/>
    <property type="match status" value="1"/>
</dbReference>
<evidence type="ECO:0000256" key="1">
    <source>
        <dbReference type="ARBA" id="ARBA00006100"/>
    </source>
</evidence>
<name>A0A9X8ULD6_9FIRM</name>
<dbReference type="Gene3D" id="3.20.20.70">
    <property type="entry name" value="Aldolase class I"/>
    <property type="match status" value="1"/>
</dbReference>
<dbReference type="InterPro" id="IPR004559">
    <property type="entry name" value="HemW-like"/>
</dbReference>
<evidence type="ECO:0000256" key="4">
    <source>
        <dbReference type="ARBA" id="ARBA00022691"/>
    </source>
</evidence>
<keyword evidence="7 9" id="KW-0411">Iron-sulfur</keyword>
<dbReference type="SFLD" id="SFLDG01065">
    <property type="entry name" value="anaerobic_coproporphyrinogen-I"/>
    <property type="match status" value="1"/>
</dbReference>